<dbReference type="InterPro" id="IPR008927">
    <property type="entry name" value="6-PGluconate_DH-like_C_sf"/>
</dbReference>
<comment type="caution">
    <text evidence="3">The sequence shown here is derived from an EMBL/GenBank/DDBJ whole genome shotgun (WGS) entry which is preliminary data.</text>
</comment>
<dbReference type="Pfam" id="PF03807">
    <property type="entry name" value="F420_oxidored"/>
    <property type="match status" value="1"/>
</dbReference>
<dbReference type="Gene3D" id="1.10.1040.20">
    <property type="entry name" value="ProC-like, C-terminal domain"/>
    <property type="match status" value="1"/>
</dbReference>
<protein>
    <submittedName>
        <fullName evidence="3">Putative short-subunit dehydrogenase-like oxidoreductase (DUF2520 family)</fullName>
    </submittedName>
</protein>
<accession>A0A316EH20</accession>
<dbReference type="Proteomes" id="UP000245489">
    <property type="component" value="Unassembled WGS sequence"/>
</dbReference>
<dbReference type="SUPFAM" id="SSF48179">
    <property type="entry name" value="6-phosphogluconate dehydrogenase C-terminal domain-like"/>
    <property type="match status" value="1"/>
</dbReference>
<sequence length="274" mass="31346">MPWRITKSYNQLKISFIGAGNVSWHLAQTLENAGHNVAEVFSRNVKNAEELTKYLYDAKVQRDLNFADSQAKVFFLCVTDDSMLEVAKQLVLPEDSMLIHTSGSKSLAELDELLRLNSDVTIKTGVFYPLQTFTKNYKVNFAEIPICIESEEEDVEKVLINLGQDISDITYLINSEERRVLHVAAVFACNFTNHLWAVAQEIVEDNELEFDLLKPLINETFRKAMSAENIFKAQTGPARRGDNKIINQHLLFLKQQPDYQQIYRVLSEGILKKK</sequence>
<evidence type="ECO:0000259" key="1">
    <source>
        <dbReference type="Pfam" id="PF03807"/>
    </source>
</evidence>
<dbReference type="PANTHER" id="PTHR40459:SF1">
    <property type="entry name" value="CONSERVED HYPOTHETICAL ALANINE AND LEUCINE RICH PROTEIN"/>
    <property type="match status" value="1"/>
</dbReference>
<dbReference type="EMBL" id="QGGO01000002">
    <property type="protein sequence ID" value="PWK29008.1"/>
    <property type="molecule type" value="Genomic_DNA"/>
</dbReference>
<dbReference type="InterPro" id="IPR028939">
    <property type="entry name" value="P5C_Rdtase_cat_N"/>
</dbReference>
<dbReference type="SUPFAM" id="SSF51735">
    <property type="entry name" value="NAD(P)-binding Rossmann-fold domains"/>
    <property type="match status" value="1"/>
</dbReference>
<dbReference type="InterPro" id="IPR036291">
    <property type="entry name" value="NAD(P)-bd_dom_sf"/>
</dbReference>
<dbReference type="InterPro" id="IPR037108">
    <property type="entry name" value="TM1727-like_C_sf"/>
</dbReference>
<evidence type="ECO:0000259" key="2">
    <source>
        <dbReference type="Pfam" id="PF10728"/>
    </source>
</evidence>
<dbReference type="AlphaFoldDB" id="A0A316EH20"/>
<reference evidence="3 4" key="1">
    <citation type="submission" date="2018-05" db="EMBL/GenBank/DDBJ databases">
        <title>Genomic Encyclopedia of Archaeal and Bacterial Type Strains, Phase II (KMG-II): from individual species to whole genera.</title>
        <authorList>
            <person name="Goeker M."/>
        </authorList>
    </citation>
    <scope>NUCLEOTIDE SEQUENCE [LARGE SCALE GENOMIC DNA]</scope>
    <source>
        <strain evidence="3 4">DSM 22214</strain>
    </source>
</reference>
<dbReference type="Pfam" id="PF10728">
    <property type="entry name" value="DUF2520"/>
    <property type="match status" value="1"/>
</dbReference>
<dbReference type="Gene3D" id="3.40.50.720">
    <property type="entry name" value="NAD(P)-binding Rossmann-like Domain"/>
    <property type="match status" value="1"/>
</dbReference>
<keyword evidence="4" id="KW-1185">Reference proteome</keyword>
<evidence type="ECO:0000313" key="4">
    <source>
        <dbReference type="Proteomes" id="UP000245489"/>
    </source>
</evidence>
<evidence type="ECO:0000313" key="3">
    <source>
        <dbReference type="EMBL" id="PWK29008.1"/>
    </source>
</evidence>
<dbReference type="PANTHER" id="PTHR40459">
    <property type="entry name" value="CONSERVED HYPOTHETICAL ALANINE AND LEUCINE RICH PROTEIN"/>
    <property type="match status" value="1"/>
</dbReference>
<feature type="domain" description="DUF2520" evidence="2">
    <location>
        <begin position="144"/>
        <end position="268"/>
    </location>
</feature>
<organism evidence="3 4">
    <name type="scientific">Arcicella aurantiaca</name>
    <dbReference type="NCBI Taxonomy" id="591202"/>
    <lineage>
        <taxon>Bacteria</taxon>
        <taxon>Pseudomonadati</taxon>
        <taxon>Bacteroidota</taxon>
        <taxon>Cytophagia</taxon>
        <taxon>Cytophagales</taxon>
        <taxon>Flectobacillaceae</taxon>
        <taxon>Arcicella</taxon>
    </lineage>
</organism>
<dbReference type="InterPro" id="IPR018931">
    <property type="entry name" value="DUF2520"/>
</dbReference>
<proteinExistence type="predicted"/>
<gene>
    <name evidence="3" type="ORF">LV89_00562</name>
</gene>
<feature type="domain" description="Pyrroline-5-carboxylate reductase catalytic N-terminal" evidence="1">
    <location>
        <begin position="13"/>
        <end position="100"/>
    </location>
</feature>
<name>A0A316EH20_9BACT</name>